<feature type="non-terminal residue" evidence="8">
    <location>
        <position position="1"/>
    </location>
</feature>
<reference evidence="8 9" key="1">
    <citation type="journal article" date="2018" name="Nat. Ecol. Evol.">
        <title>Shark genomes provide insights into elasmobranch evolution and the origin of vertebrates.</title>
        <authorList>
            <person name="Hara Y"/>
            <person name="Yamaguchi K"/>
            <person name="Onimaru K"/>
            <person name="Kadota M"/>
            <person name="Koyanagi M"/>
            <person name="Keeley SD"/>
            <person name="Tatsumi K"/>
            <person name="Tanaka K"/>
            <person name="Motone F"/>
            <person name="Kageyama Y"/>
            <person name="Nozu R"/>
            <person name="Adachi N"/>
            <person name="Nishimura O"/>
            <person name="Nakagawa R"/>
            <person name="Tanegashima C"/>
            <person name="Kiyatake I"/>
            <person name="Matsumoto R"/>
            <person name="Murakumo K"/>
            <person name="Nishida K"/>
            <person name="Terakita A"/>
            <person name="Kuratani S"/>
            <person name="Sato K"/>
            <person name="Hyodo S Kuraku.S."/>
        </authorList>
    </citation>
    <scope>NUCLEOTIDE SEQUENCE [LARGE SCALE GENOMIC DNA]</scope>
</reference>
<dbReference type="STRING" id="75743.A0A401QJ34"/>
<evidence type="ECO:0000256" key="2">
    <source>
        <dbReference type="ARBA" id="ARBA00022490"/>
    </source>
</evidence>
<dbReference type="OrthoDB" id="120976at2759"/>
<evidence type="ECO:0000313" key="9">
    <source>
        <dbReference type="Proteomes" id="UP000288216"/>
    </source>
</evidence>
<keyword evidence="2" id="KW-0963">Cytoplasm</keyword>
<evidence type="ECO:0000256" key="3">
    <source>
        <dbReference type="ARBA" id="ARBA00022737"/>
    </source>
</evidence>
<dbReference type="PANTHER" id="PTHR45690">
    <property type="entry name" value="NACHT, LRR AND PYD DOMAINS-CONTAINING PROTEIN 12"/>
    <property type="match status" value="1"/>
</dbReference>
<evidence type="ECO:0000256" key="6">
    <source>
        <dbReference type="ARBA" id="ARBA00023233"/>
    </source>
</evidence>
<organism evidence="8 9">
    <name type="scientific">Scyliorhinus torazame</name>
    <name type="common">Cloudy catshark</name>
    <name type="synonym">Catulus torazame</name>
    <dbReference type="NCBI Taxonomy" id="75743"/>
    <lineage>
        <taxon>Eukaryota</taxon>
        <taxon>Metazoa</taxon>
        <taxon>Chordata</taxon>
        <taxon>Craniata</taxon>
        <taxon>Vertebrata</taxon>
        <taxon>Chondrichthyes</taxon>
        <taxon>Elasmobranchii</taxon>
        <taxon>Galeomorphii</taxon>
        <taxon>Galeoidea</taxon>
        <taxon>Carcharhiniformes</taxon>
        <taxon>Scyliorhinidae</taxon>
        <taxon>Scyliorhinus</taxon>
    </lineage>
</organism>
<evidence type="ECO:0000313" key="8">
    <source>
        <dbReference type="EMBL" id="GCB85378.1"/>
    </source>
</evidence>
<dbReference type="Gene3D" id="3.80.10.10">
    <property type="entry name" value="Ribonuclease Inhibitor"/>
    <property type="match status" value="1"/>
</dbReference>
<keyword evidence="6" id="KW-1271">Inflammasome</keyword>
<comment type="caution">
    <text evidence="8">The sequence shown here is derived from an EMBL/GenBank/DDBJ whole genome shotgun (WGS) entry which is preliminary data.</text>
</comment>
<dbReference type="Proteomes" id="UP000288216">
    <property type="component" value="Unassembled WGS sequence"/>
</dbReference>
<gene>
    <name evidence="8" type="ORF">scyTo_0026078</name>
</gene>
<accession>A0A401QJ34</accession>
<evidence type="ECO:0000259" key="7">
    <source>
        <dbReference type="Pfam" id="PF17776"/>
    </source>
</evidence>
<sequence>SVVYTFPHLTIQEFVAALAQFLTPDPGNIGKFLSGAHKMRDGRFEIFLRFVAGLSSPQAAHLLERFLGPFSHQTTCRVIGWVKEKVEGQFGNTESESGKRKLLNTFHYLFESQNKALAQNTVGSVETLKFSRLRLTQIDCAVLSHVIEFCDTMKHLDLVFCYIQSEGLQRLEPVLHKCQVLR</sequence>
<keyword evidence="9" id="KW-1185">Reference proteome</keyword>
<dbReference type="PANTHER" id="PTHR45690:SF19">
    <property type="entry name" value="NACHT, LRR AND PYD DOMAINS-CONTAINING PROTEIN 3"/>
    <property type="match status" value="1"/>
</dbReference>
<keyword evidence="3" id="KW-0677">Repeat</keyword>
<dbReference type="Pfam" id="PF17776">
    <property type="entry name" value="NLRC4_HD2"/>
    <property type="match status" value="1"/>
</dbReference>
<protein>
    <recommendedName>
        <fullName evidence="7">NACHT LRR and PYD domain-containing protein</fullName>
    </recommendedName>
</protein>
<evidence type="ECO:0000256" key="1">
    <source>
        <dbReference type="ARBA" id="ARBA00004110"/>
    </source>
</evidence>
<keyword evidence="4" id="KW-0832">Ubl conjugation</keyword>
<dbReference type="InterPro" id="IPR032675">
    <property type="entry name" value="LRR_dom_sf"/>
</dbReference>
<keyword evidence="5" id="KW-0395">Inflammatory response</keyword>
<dbReference type="GO" id="GO:0005737">
    <property type="term" value="C:cytoplasm"/>
    <property type="evidence" value="ECO:0007669"/>
    <property type="project" value="UniProtKB-SubCell"/>
</dbReference>
<dbReference type="SUPFAM" id="SSF52047">
    <property type="entry name" value="RNI-like"/>
    <property type="match status" value="1"/>
</dbReference>
<dbReference type="InterPro" id="IPR041267">
    <property type="entry name" value="NLRP_HD2"/>
</dbReference>
<dbReference type="InterPro" id="IPR050637">
    <property type="entry name" value="NLRP_innate_immun_reg"/>
</dbReference>
<dbReference type="EMBL" id="BFAA01155349">
    <property type="protein sequence ID" value="GCB85378.1"/>
    <property type="molecule type" value="Genomic_DNA"/>
</dbReference>
<evidence type="ECO:0000256" key="5">
    <source>
        <dbReference type="ARBA" id="ARBA00023198"/>
    </source>
</evidence>
<name>A0A401QJ34_SCYTO</name>
<evidence type="ECO:0000256" key="4">
    <source>
        <dbReference type="ARBA" id="ARBA00022843"/>
    </source>
</evidence>
<dbReference type="AlphaFoldDB" id="A0A401QJ34"/>
<comment type="subcellular location">
    <subcellularLocation>
        <location evidence="1">Inflammasome</location>
    </subcellularLocation>
</comment>
<proteinExistence type="predicted"/>
<feature type="domain" description="NACHT LRR and PYD" evidence="7">
    <location>
        <begin position="8"/>
        <end position="119"/>
    </location>
</feature>